<evidence type="ECO:0000259" key="7">
    <source>
        <dbReference type="PROSITE" id="PS51094"/>
    </source>
</evidence>
<dbReference type="PANTHER" id="PTHR47738">
    <property type="entry name" value="PTS SYSTEM FRUCTOSE-LIKE EIIA COMPONENT-RELATED"/>
    <property type="match status" value="1"/>
</dbReference>
<evidence type="ECO:0000313" key="9">
    <source>
        <dbReference type="Proteomes" id="UP000294744"/>
    </source>
</evidence>
<gene>
    <name evidence="8" type="ORF">E1161_11170</name>
</gene>
<organism evidence="8 9">
    <name type="scientific">Saccharopolyspora aridisoli</name>
    <dbReference type="NCBI Taxonomy" id="2530385"/>
    <lineage>
        <taxon>Bacteria</taxon>
        <taxon>Bacillati</taxon>
        <taxon>Actinomycetota</taxon>
        <taxon>Actinomycetes</taxon>
        <taxon>Pseudonocardiales</taxon>
        <taxon>Pseudonocardiaceae</taxon>
        <taxon>Saccharopolyspora</taxon>
    </lineage>
</organism>
<dbReference type="Gene3D" id="3.40.930.10">
    <property type="entry name" value="Mannitol-specific EII, Chain A"/>
    <property type="match status" value="1"/>
</dbReference>
<dbReference type="Pfam" id="PF00359">
    <property type="entry name" value="PTS_EIIA_2"/>
    <property type="match status" value="1"/>
</dbReference>
<dbReference type="FunFam" id="3.40.930.10:FF:000009">
    <property type="entry name" value="PTS system, fructose specific IIABC component"/>
    <property type="match status" value="1"/>
</dbReference>
<keyword evidence="9" id="KW-1185">Reference proteome</keyword>
<dbReference type="GO" id="GO:0009401">
    <property type="term" value="P:phosphoenolpyruvate-dependent sugar phosphotransferase system"/>
    <property type="evidence" value="ECO:0007669"/>
    <property type="project" value="UniProtKB-KW"/>
</dbReference>
<evidence type="ECO:0000256" key="1">
    <source>
        <dbReference type="ARBA" id="ARBA00004496"/>
    </source>
</evidence>
<keyword evidence="6" id="KW-0598">Phosphotransferase system</keyword>
<reference evidence="8 9" key="1">
    <citation type="submission" date="2019-03" db="EMBL/GenBank/DDBJ databases">
        <title>Draft genome sequences of novel Actinobacteria.</title>
        <authorList>
            <person name="Sahin N."/>
            <person name="Ay H."/>
            <person name="Saygin H."/>
        </authorList>
    </citation>
    <scope>NUCLEOTIDE SEQUENCE [LARGE SCALE GENOMIC DNA]</scope>
    <source>
        <strain evidence="8 9">16K404</strain>
    </source>
</reference>
<protein>
    <submittedName>
        <fullName evidence="8">PTS sugar transporter subunit IIA</fullName>
    </submittedName>
</protein>
<dbReference type="RefSeq" id="WP_132622359.1">
    <property type="nucleotide sequence ID" value="NZ_SMKV01000011.1"/>
</dbReference>
<keyword evidence="3" id="KW-0597">Phosphoprotein</keyword>
<dbReference type="InterPro" id="IPR051541">
    <property type="entry name" value="PTS_SugarTrans_NitroReg"/>
</dbReference>
<name>A0A4R4UUD6_9PSEU</name>
<sequence>MTTELINQNLVELELPGTDREAVVRDLAQRLVEAGRVTDLDTFLADVDAREAQMPTGLEGGIGIPHCRSAAVTTPSLAFGRSSAGVDFGAEDGPAKLIFLIAAPEGGGEEHMSVLAALARRLVRAGFKKKLTEGTDPAELAAYIREEVSP</sequence>
<dbReference type="CDD" id="cd00211">
    <property type="entry name" value="PTS_IIA_fru"/>
    <property type="match status" value="1"/>
</dbReference>
<dbReference type="GO" id="GO:0016020">
    <property type="term" value="C:membrane"/>
    <property type="evidence" value="ECO:0007669"/>
    <property type="project" value="InterPro"/>
</dbReference>
<evidence type="ECO:0000256" key="3">
    <source>
        <dbReference type="ARBA" id="ARBA00022553"/>
    </source>
</evidence>
<comment type="subcellular location">
    <subcellularLocation>
        <location evidence="1">Cytoplasm</location>
    </subcellularLocation>
</comment>
<dbReference type="EMBL" id="SMKV01000011">
    <property type="protein sequence ID" value="TDC93132.1"/>
    <property type="molecule type" value="Genomic_DNA"/>
</dbReference>
<dbReference type="OrthoDB" id="9782569at2"/>
<dbReference type="SUPFAM" id="SSF55804">
    <property type="entry name" value="Phoshotransferase/anion transport protein"/>
    <property type="match status" value="1"/>
</dbReference>
<proteinExistence type="predicted"/>
<dbReference type="NCBIfam" id="TIGR00848">
    <property type="entry name" value="fruA"/>
    <property type="match status" value="1"/>
</dbReference>
<evidence type="ECO:0000256" key="2">
    <source>
        <dbReference type="ARBA" id="ARBA00022448"/>
    </source>
</evidence>
<keyword evidence="2" id="KW-0813">Transport</keyword>
<dbReference type="PANTHER" id="PTHR47738:SF2">
    <property type="entry name" value="PTS SYSTEM FRUCTOSE-LIKE EIIA COMPONENT"/>
    <property type="match status" value="1"/>
</dbReference>
<dbReference type="InterPro" id="IPR004715">
    <property type="entry name" value="PTS_IIA_fruc"/>
</dbReference>
<dbReference type="InterPro" id="IPR016152">
    <property type="entry name" value="PTrfase/Anion_transptr"/>
</dbReference>
<dbReference type="GO" id="GO:0008982">
    <property type="term" value="F:protein-N(PI)-phosphohistidine-sugar phosphotransferase activity"/>
    <property type="evidence" value="ECO:0007669"/>
    <property type="project" value="InterPro"/>
</dbReference>
<dbReference type="PROSITE" id="PS51094">
    <property type="entry name" value="PTS_EIIA_TYPE_2"/>
    <property type="match status" value="1"/>
</dbReference>
<dbReference type="GO" id="GO:0005737">
    <property type="term" value="C:cytoplasm"/>
    <property type="evidence" value="ECO:0007669"/>
    <property type="project" value="UniProtKB-SubCell"/>
</dbReference>
<evidence type="ECO:0000313" key="8">
    <source>
        <dbReference type="EMBL" id="TDC93132.1"/>
    </source>
</evidence>
<evidence type="ECO:0000256" key="5">
    <source>
        <dbReference type="ARBA" id="ARBA00022679"/>
    </source>
</evidence>
<evidence type="ECO:0000256" key="4">
    <source>
        <dbReference type="ARBA" id="ARBA00022597"/>
    </source>
</evidence>
<evidence type="ECO:0000256" key="6">
    <source>
        <dbReference type="ARBA" id="ARBA00022683"/>
    </source>
</evidence>
<accession>A0A4R4UUD6</accession>
<dbReference type="AlphaFoldDB" id="A0A4R4UUD6"/>
<keyword evidence="4 8" id="KW-0762">Sugar transport</keyword>
<feature type="domain" description="PTS EIIA type-2" evidence="7">
    <location>
        <begin position="4"/>
        <end position="147"/>
    </location>
</feature>
<dbReference type="Proteomes" id="UP000294744">
    <property type="component" value="Unassembled WGS sequence"/>
</dbReference>
<comment type="caution">
    <text evidence="8">The sequence shown here is derived from an EMBL/GenBank/DDBJ whole genome shotgun (WGS) entry which is preliminary data.</text>
</comment>
<dbReference type="InterPro" id="IPR002178">
    <property type="entry name" value="PTS_EIIA_type-2_dom"/>
</dbReference>
<keyword evidence="5" id="KW-0808">Transferase</keyword>